<name>A0ABR7NDW0_9FIRM</name>
<evidence type="ECO:0000256" key="1">
    <source>
        <dbReference type="ARBA" id="ARBA00004236"/>
    </source>
</evidence>
<keyword evidence="2" id="KW-1003">Cell membrane</keyword>
<comment type="caution">
    <text evidence="7">The sequence shown here is derived from an EMBL/GenBank/DDBJ whole genome shotgun (WGS) entry which is preliminary data.</text>
</comment>
<sequence>MIVGMDDAQAEEILHPSSILSKYQDSMVASVQSWVNAKEELGAYKQILAQDIEVDDDIVIKTDCEFENGESVVTTTLSLDDLSLVSMEFATAEKTMGQKMEEAVLNTLMGVCVVFVMLFFLSFLISQFKHISKLEEGFKKKNAPVAPAPAPVAAPAPVEEEEVVDDGELIAVIAAAIAAAEGTSTDGFVVRSIKKSNRNKWQRA</sequence>
<dbReference type="InterPro" id="IPR005899">
    <property type="entry name" value="Na_pump_deCOase"/>
</dbReference>
<evidence type="ECO:0000256" key="4">
    <source>
        <dbReference type="ARBA" id="ARBA00022989"/>
    </source>
</evidence>
<dbReference type="Pfam" id="PF04277">
    <property type="entry name" value="OAD_gamma"/>
    <property type="match status" value="1"/>
</dbReference>
<protein>
    <submittedName>
        <fullName evidence="7">OadG family protein</fullName>
    </submittedName>
</protein>
<gene>
    <name evidence="7" type="ORF">H8716_15645</name>
</gene>
<evidence type="ECO:0000313" key="7">
    <source>
        <dbReference type="EMBL" id="MBC8574484.1"/>
    </source>
</evidence>
<evidence type="ECO:0000256" key="6">
    <source>
        <dbReference type="SAM" id="Phobius"/>
    </source>
</evidence>
<organism evidence="7 8">
    <name type="scientific">Jingyaoa shaoxingensis</name>
    <dbReference type="NCBI Taxonomy" id="2763671"/>
    <lineage>
        <taxon>Bacteria</taxon>
        <taxon>Bacillati</taxon>
        <taxon>Bacillota</taxon>
        <taxon>Clostridia</taxon>
        <taxon>Lachnospirales</taxon>
        <taxon>Lachnospiraceae</taxon>
        <taxon>Jingyaoa</taxon>
    </lineage>
</organism>
<dbReference type="EMBL" id="JACRSZ010000023">
    <property type="protein sequence ID" value="MBC8574484.1"/>
    <property type="molecule type" value="Genomic_DNA"/>
</dbReference>
<keyword evidence="3 6" id="KW-0812">Transmembrane</keyword>
<feature type="transmembrane region" description="Helical" evidence="6">
    <location>
        <begin position="103"/>
        <end position="125"/>
    </location>
</feature>
<evidence type="ECO:0000256" key="3">
    <source>
        <dbReference type="ARBA" id="ARBA00022692"/>
    </source>
</evidence>
<keyword evidence="5 6" id="KW-0472">Membrane</keyword>
<proteinExistence type="predicted"/>
<dbReference type="NCBIfam" id="TIGR01195">
    <property type="entry name" value="oadG_fam"/>
    <property type="match status" value="1"/>
</dbReference>
<keyword evidence="4 6" id="KW-1133">Transmembrane helix</keyword>
<dbReference type="Proteomes" id="UP000657421">
    <property type="component" value="Unassembled WGS sequence"/>
</dbReference>
<evidence type="ECO:0000256" key="2">
    <source>
        <dbReference type="ARBA" id="ARBA00022475"/>
    </source>
</evidence>
<accession>A0ABR7NDW0</accession>
<evidence type="ECO:0000256" key="5">
    <source>
        <dbReference type="ARBA" id="ARBA00023136"/>
    </source>
</evidence>
<evidence type="ECO:0000313" key="8">
    <source>
        <dbReference type="Proteomes" id="UP000657421"/>
    </source>
</evidence>
<comment type="subcellular location">
    <subcellularLocation>
        <location evidence="1">Cell membrane</location>
    </subcellularLocation>
</comment>
<keyword evidence="8" id="KW-1185">Reference proteome</keyword>
<reference evidence="7 8" key="1">
    <citation type="submission" date="2020-08" db="EMBL/GenBank/DDBJ databases">
        <title>Genome public.</title>
        <authorList>
            <person name="Liu C."/>
            <person name="Sun Q."/>
        </authorList>
    </citation>
    <scope>NUCLEOTIDE SEQUENCE [LARGE SCALE GENOMIC DNA]</scope>
    <source>
        <strain evidence="7 8">NSJ-46</strain>
    </source>
</reference>